<feature type="signal peptide" evidence="2">
    <location>
        <begin position="1"/>
        <end position="27"/>
    </location>
</feature>
<dbReference type="SMART" id="SM00458">
    <property type="entry name" value="RICIN"/>
    <property type="match status" value="1"/>
</dbReference>
<sequence length="345" mass="36918">MTRAHRLGSTALLAAGALLVVAGTAFAAPAQEAHAAGVRISAQASPPPAAPAQLPPPRLASGGQEVPLQPPAPLSTDLKPGAKGGAAPKAVQPRAGNPVTDIISSLIDIFEKLVDIIQKALEKPDRGSFVQAVVNDTAARTGGHYNIMLVADDARFDASFAHTVWDGHIKYKDGQLFRLFIFDSGHFTLRSDGGWSNWGFYGRFSRSSSGELTFYKSPGDSMRSAAADSKCVDDQQGGLGNGNPIQIYDCNTTDPQWWYRDGQALKVTISGVTKCLDAGGGGWTDKVQLWDCNGTPPQQWSYDNGALRNAKWQYCLDVPNSNLGNGNRLQMYPCNDSSTQHFTLP</sequence>
<protein>
    <recommendedName>
        <fullName evidence="3">Ricin B lectin domain-containing protein</fullName>
    </recommendedName>
</protein>
<evidence type="ECO:0000256" key="1">
    <source>
        <dbReference type="SAM" id="MobiDB-lite"/>
    </source>
</evidence>
<dbReference type="RefSeq" id="WP_045703542.1">
    <property type="nucleotide sequence ID" value="NZ_JZKH01000099.1"/>
</dbReference>
<keyword evidence="2" id="KW-0732">Signal</keyword>
<feature type="chain" id="PRO_5002459388" description="Ricin B lectin domain-containing protein" evidence="2">
    <location>
        <begin position="28"/>
        <end position="345"/>
    </location>
</feature>
<dbReference type="Gene3D" id="2.80.10.50">
    <property type="match status" value="1"/>
</dbReference>
<gene>
    <name evidence="4" type="ORF">VM95_32125</name>
</gene>
<evidence type="ECO:0000313" key="5">
    <source>
        <dbReference type="Proteomes" id="UP000033699"/>
    </source>
</evidence>
<feature type="domain" description="Ricin B lectin" evidence="3">
    <location>
        <begin position="219"/>
        <end position="345"/>
    </location>
</feature>
<keyword evidence="5" id="KW-1185">Reference proteome</keyword>
<reference evidence="4 5" key="1">
    <citation type="submission" date="2015-02" db="EMBL/GenBank/DDBJ databases">
        <authorList>
            <person name="Ju K.-S."/>
            <person name="Doroghazi J.R."/>
            <person name="Metcalf W."/>
        </authorList>
    </citation>
    <scope>NUCLEOTIDE SEQUENCE [LARGE SCALE GENOMIC DNA]</scope>
    <source>
        <strain evidence="4 5">ATCC 31215</strain>
    </source>
</reference>
<dbReference type="Proteomes" id="UP000033699">
    <property type="component" value="Unassembled WGS sequence"/>
</dbReference>
<feature type="compositionally biased region" description="Low complexity" evidence="1">
    <location>
        <begin position="79"/>
        <end position="90"/>
    </location>
</feature>
<dbReference type="InterPro" id="IPR000772">
    <property type="entry name" value="Ricin_B_lectin"/>
</dbReference>
<dbReference type="InterPro" id="IPR035992">
    <property type="entry name" value="Ricin_B-like_lectins"/>
</dbReference>
<dbReference type="PROSITE" id="PS50231">
    <property type="entry name" value="RICIN_B_LECTIN"/>
    <property type="match status" value="1"/>
</dbReference>
<evidence type="ECO:0000313" key="4">
    <source>
        <dbReference type="EMBL" id="KJS58647.1"/>
    </source>
</evidence>
<feature type="region of interest" description="Disordered" evidence="1">
    <location>
        <begin position="39"/>
        <end position="94"/>
    </location>
</feature>
<accession>A0A0F2TA75</accession>
<feature type="compositionally biased region" description="Pro residues" evidence="1">
    <location>
        <begin position="45"/>
        <end position="58"/>
    </location>
</feature>
<comment type="caution">
    <text evidence="4">The sequence shown here is derived from an EMBL/GenBank/DDBJ whole genome shotgun (WGS) entry which is preliminary data.</text>
</comment>
<dbReference type="SUPFAM" id="SSF50370">
    <property type="entry name" value="Ricin B-like lectins"/>
    <property type="match status" value="1"/>
</dbReference>
<name>A0A0F2TA75_STRR3</name>
<proteinExistence type="predicted"/>
<evidence type="ECO:0000256" key="2">
    <source>
        <dbReference type="SAM" id="SignalP"/>
    </source>
</evidence>
<dbReference type="EMBL" id="JZKH01000099">
    <property type="protein sequence ID" value="KJS58647.1"/>
    <property type="molecule type" value="Genomic_DNA"/>
</dbReference>
<dbReference type="AlphaFoldDB" id="A0A0F2TA75"/>
<dbReference type="OrthoDB" id="4192775at2"/>
<dbReference type="PATRIC" id="fig|359131.3.peg.8051"/>
<dbReference type="Pfam" id="PF00652">
    <property type="entry name" value="Ricin_B_lectin"/>
    <property type="match status" value="1"/>
</dbReference>
<organism evidence="4 5">
    <name type="scientific">Streptomyces rubellomurinus (strain ATCC 31215)</name>
    <dbReference type="NCBI Taxonomy" id="359131"/>
    <lineage>
        <taxon>Bacteria</taxon>
        <taxon>Bacillati</taxon>
        <taxon>Actinomycetota</taxon>
        <taxon>Actinomycetes</taxon>
        <taxon>Kitasatosporales</taxon>
        <taxon>Streptomycetaceae</taxon>
        <taxon>Streptomyces</taxon>
    </lineage>
</organism>
<evidence type="ECO:0000259" key="3">
    <source>
        <dbReference type="SMART" id="SM00458"/>
    </source>
</evidence>